<keyword evidence="1" id="KW-0472">Membrane</keyword>
<comment type="caution">
    <text evidence="2">The sequence shown here is derived from an EMBL/GenBank/DDBJ whole genome shotgun (WGS) entry which is preliminary data.</text>
</comment>
<reference evidence="2" key="1">
    <citation type="journal article" date="2020" name="mSystems">
        <title>Genome- and Community-Level Interaction Insights into Carbon Utilization and Element Cycling Functions of Hydrothermarchaeota in Hydrothermal Sediment.</title>
        <authorList>
            <person name="Zhou Z."/>
            <person name="Liu Y."/>
            <person name="Xu W."/>
            <person name="Pan J."/>
            <person name="Luo Z.H."/>
            <person name="Li M."/>
        </authorList>
    </citation>
    <scope>NUCLEOTIDE SEQUENCE [LARGE SCALE GENOMIC DNA]</scope>
    <source>
        <strain evidence="2">SpSt-961</strain>
    </source>
</reference>
<keyword evidence="1" id="KW-1133">Transmembrane helix</keyword>
<sequence length="98" mass="10845">MVFSKLFLKVLGTIPGLFILVMCLFYNTALGQSYVLIDSSGNGYTLWHQRLECISYNPIPSVDALIIVNRAYNPTGNLNTHEAPGNLSAWVHGQPYQG</sequence>
<gene>
    <name evidence="2" type="ORF">ENX68_04185</name>
</gene>
<evidence type="ECO:0000256" key="1">
    <source>
        <dbReference type="SAM" id="Phobius"/>
    </source>
</evidence>
<proteinExistence type="predicted"/>
<name>A0A7V3RH99_UNCW3</name>
<keyword evidence="1" id="KW-0812">Transmembrane</keyword>
<protein>
    <submittedName>
        <fullName evidence="2">Uncharacterized protein</fullName>
    </submittedName>
</protein>
<accession>A0A7V3RH99</accession>
<dbReference type="EMBL" id="DTOZ01000112">
    <property type="protein sequence ID" value="HGE78182.1"/>
    <property type="molecule type" value="Genomic_DNA"/>
</dbReference>
<evidence type="ECO:0000313" key="2">
    <source>
        <dbReference type="EMBL" id="HGE78182.1"/>
    </source>
</evidence>
<feature type="transmembrane region" description="Helical" evidence="1">
    <location>
        <begin position="6"/>
        <end position="26"/>
    </location>
</feature>
<dbReference type="AlphaFoldDB" id="A0A7V3RH99"/>
<organism evidence="2">
    <name type="scientific">candidate division WOR-3 bacterium</name>
    <dbReference type="NCBI Taxonomy" id="2052148"/>
    <lineage>
        <taxon>Bacteria</taxon>
        <taxon>Bacteria division WOR-3</taxon>
    </lineage>
</organism>